<reference evidence="1 2" key="1">
    <citation type="submission" date="2019-05" db="EMBL/GenBank/DDBJ databases">
        <title>Verrucobacter flavum gen. nov., sp. nov. a new member of the family Verrucomicrobiaceae.</title>
        <authorList>
            <person name="Szuroczki S."/>
            <person name="Abbaszade G."/>
            <person name="Szabo A."/>
            <person name="Felfoldi T."/>
            <person name="Schumann P."/>
            <person name="Boka K."/>
            <person name="Keki Z."/>
            <person name="Toumi M."/>
            <person name="Toth E."/>
        </authorList>
    </citation>
    <scope>NUCLEOTIDE SEQUENCE [LARGE SCALE GENOMIC DNA]</scope>
    <source>
        <strain evidence="1 2">MG-N-17</strain>
    </source>
</reference>
<accession>A0A5R8KLY7</accession>
<evidence type="ECO:0000313" key="2">
    <source>
        <dbReference type="Proteomes" id="UP000306196"/>
    </source>
</evidence>
<gene>
    <name evidence="1" type="ORF">FEM03_01740</name>
</gene>
<dbReference type="AlphaFoldDB" id="A0A5R8KLY7"/>
<organism evidence="1 2">
    <name type="scientific">Phragmitibacter flavus</name>
    <dbReference type="NCBI Taxonomy" id="2576071"/>
    <lineage>
        <taxon>Bacteria</taxon>
        <taxon>Pseudomonadati</taxon>
        <taxon>Verrucomicrobiota</taxon>
        <taxon>Verrucomicrobiia</taxon>
        <taxon>Verrucomicrobiales</taxon>
        <taxon>Verrucomicrobiaceae</taxon>
        <taxon>Phragmitibacter</taxon>
    </lineage>
</organism>
<name>A0A5R8KLY7_9BACT</name>
<comment type="caution">
    <text evidence="1">The sequence shown here is derived from an EMBL/GenBank/DDBJ whole genome shotgun (WGS) entry which is preliminary data.</text>
</comment>
<keyword evidence="2" id="KW-1185">Reference proteome</keyword>
<proteinExistence type="predicted"/>
<dbReference type="EMBL" id="VAUV01000001">
    <property type="protein sequence ID" value="TLD72819.1"/>
    <property type="molecule type" value="Genomic_DNA"/>
</dbReference>
<sequence length="164" mass="18376">MQTAPSISASENTRATTAANATVGVNHPHFLGLAHLRSLLTHEEVAASSVRTDAVLDMISVLLQGGPARQAVQAFCTVRETCQPVCYLALFRLRRWLEDQAEIRVNHGGWQSLELTFTNYRRLVQNYRREAWEWSDGSVPVQDLEVRFSWKLPVPARTGAMVSN</sequence>
<dbReference type="Proteomes" id="UP000306196">
    <property type="component" value="Unassembled WGS sequence"/>
</dbReference>
<evidence type="ECO:0000313" key="1">
    <source>
        <dbReference type="EMBL" id="TLD72819.1"/>
    </source>
</evidence>
<protein>
    <submittedName>
        <fullName evidence="1">Uncharacterized protein</fullName>
    </submittedName>
</protein>
<dbReference type="OrthoDB" id="9852162at2"/>